<dbReference type="Proteomes" id="UP000257143">
    <property type="component" value="Unassembled WGS sequence"/>
</dbReference>
<dbReference type="SUPFAM" id="SSF141322">
    <property type="entry name" value="NfeD domain-like"/>
    <property type="match status" value="1"/>
</dbReference>
<dbReference type="PANTHER" id="PTHR33507">
    <property type="entry name" value="INNER MEMBRANE PROTEIN YBBJ"/>
    <property type="match status" value="1"/>
</dbReference>
<dbReference type="Gene3D" id="2.40.50.140">
    <property type="entry name" value="Nucleic acid-binding proteins"/>
    <property type="match status" value="1"/>
</dbReference>
<accession>A0A3D8PUG8</accession>
<dbReference type="EMBL" id="PIOC01000014">
    <property type="protein sequence ID" value="RDW19207.1"/>
    <property type="molecule type" value="Genomic_DNA"/>
</dbReference>
<dbReference type="RefSeq" id="WP_115772940.1">
    <property type="nucleotide sequence ID" value="NZ_PIOC01000014.1"/>
</dbReference>
<evidence type="ECO:0000256" key="2">
    <source>
        <dbReference type="ARBA" id="ARBA00022692"/>
    </source>
</evidence>
<reference evidence="8" key="1">
    <citation type="submission" date="2017-11" db="EMBL/GenBank/DDBJ databases">
        <authorList>
            <person name="Zhu W."/>
        </authorList>
    </citation>
    <scope>NUCLEOTIDE SEQUENCE [LARGE SCALE GENOMIC DNA]</scope>
    <source>
        <strain evidence="8">CAU 1183</strain>
    </source>
</reference>
<evidence type="ECO:0000259" key="6">
    <source>
        <dbReference type="Pfam" id="PF01957"/>
    </source>
</evidence>
<dbReference type="Pfam" id="PF01957">
    <property type="entry name" value="NfeD"/>
    <property type="match status" value="1"/>
</dbReference>
<dbReference type="PANTHER" id="PTHR33507:SF3">
    <property type="entry name" value="INNER MEMBRANE PROTEIN YBBJ"/>
    <property type="match status" value="1"/>
</dbReference>
<feature type="transmembrane region" description="Helical" evidence="5">
    <location>
        <begin position="54"/>
        <end position="71"/>
    </location>
</feature>
<feature type="transmembrane region" description="Helical" evidence="5">
    <location>
        <begin position="78"/>
        <end position="96"/>
    </location>
</feature>
<dbReference type="InterPro" id="IPR002810">
    <property type="entry name" value="NfeD-like_C"/>
</dbReference>
<dbReference type="GO" id="GO:0005886">
    <property type="term" value="C:plasma membrane"/>
    <property type="evidence" value="ECO:0007669"/>
    <property type="project" value="TreeGrafter"/>
</dbReference>
<evidence type="ECO:0000256" key="5">
    <source>
        <dbReference type="SAM" id="Phobius"/>
    </source>
</evidence>
<sequence>MEIFDLVWIGFVITGLGTLFLIGEVLVNARGIFGILGIGFITVYFGAYLESGSFITMLILYFVGLLLIIIDGKVVNDGTLATIGMVIMLIAVALAAPNLTAGLYSVLGVLIGGAGSFLFLKVFKKRKMWTKLALKDQLTKEAGYNSMNMDYELLIGQVGITLNDMRPVGTIRINNKDFSAVSDGQWIERNSEVRVVEVDGTRILVELVQNQNKETVGMD</sequence>
<dbReference type="AlphaFoldDB" id="A0A3D8PUG8"/>
<keyword evidence="8" id="KW-1185">Reference proteome</keyword>
<proteinExistence type="predicted"/>
<keyword evidence="4 5" id="KW-0472">Membrane</keyword>
<evidence type="ECO:0000313" key="7">
    <source>
        <dbReference type="EMBL" id="RDW19207.1"/>
    </source>
</evidence>
<comment type="caution">
    <text evidence="7">The sequence shown here is derived from an EMBL/GenBank/DDBJ whole genome shotgun (WGS) entry which is preliminary data.</text>
</comment>
<feature type="domain" description="NfeD-like C-terminal" evidence="6">
    <location>
        <begin position="152"/>
        <end position="206"/>
    </location>
</feature>
<dbReference type="InterPro" id="IPR052165">
    <property type="entry name" value="Membrane_assoc_protease"/>
</dbReference>
<name>A0A3D8PUG8_9BACI</name>
<keyword evidence="2 5" id="KW-0812">Transmembrane</keyword>
<keyword evidence="3 5" id="KW-1133">Transmembrane helix</keyword>
<protein>
    <recommendedName>
        <fullName evidence="6">NfeD-like C-terminal domain-containing protein</fullName>
    </recommendedName>
</protein>
<feature type="transmembrane region" description="Helical" evidence="5">
    <location>
        <begin position="102"/>
        <end position="123"/>
    </location>
</feature>
<organism evidence="7 8">
    <name type="scientific">Oceanobacillus arenosus</name>
    <dbReference type="NCBI Taxonomy" id="1229153"/>
    <lineage>
        <taxon>Bacteria</taxon>
        <taxon>Bacillati</taxon>
        <taxon>Bacillota</taxon>
        <taxon>Bacilli</taxon>
        <taxon>Bacillales</taxon>
        <taxon>Bacillaceae</taxon>
        <taxon>Oceanobacillus</taxon>
    </lineage>
</organism>
<feature type="transmembrane region" description="Helical" evidence="5">
    <location>
        <begin position="32"/>
        <end position="48"/>
    </location>
</feature>
<comment type="subcellular location">
    <subcellularLocation>
        <location evidence="1">Membrane</location>
        <topology evidence="1">Multi-pass membrane protein</topology>
    </subcellularLocation>
</comment>
<evidence type="ECO:0000256" key="3">
    <source>
        <dbReference type="ARBA" id="ARBA00022989"/>
    </source>
</evidence>
<evidence type="ECO:0000313" key="8">
    <source>
        <dbReference type="Proteomes" id="UP000257143"/>
    </source>
</evidence>
<feature type="transmembrane region" description="Helical" evidence="5">
    <location>
        <begin position="6"/>
        <end position="27"/>
    </location>
</feature>
<dbReference type="InterPro" id="IPR012340">
    <property type="entry name" value="NA-bd_OB-fold"/>
</dbReference>
<evidence type="ECO:0000256" key="4">
    <source>
        <dbReference type="ARBA" id="ARBA00023136"/>
    </source>
</evidence>
<evidence type="ECO:0000256" key="1">
    <source>
        <dbReference type="ARBA" id="ARBA00004141"/>
    </source>
</evidence>
<gene>
    <name evidence="7" type="ORF">CWR48_09190</name>
</gene>
<dbReference type="OrthoDB" id="9806253at2"/>